<evidence type="ECO:0000256" key="1">
    <source>
        <dbReference type="ARBA" id="ARBA00007359"/>
    </source>
</evidence>
<protein>
    <submittedName>
        <fullName evidence="6 7">Endonuclease</fullName>
    </submittedName>
</protein>
<evidence type="ECO:0000313" key="8">
    <source>
        <dbReference type="Proteomes" id="UP000249115"/>
    </source>
</evidence>
<dbReference type="SUPFAM" id="SSF56219">
    <property type="entry name" value="DNase I-like"/>
    <property type="match status" value="1"/>
</dbReference>
<keyword evidence="2" id="KW-0540">Nuclease</keyword>
<accession>A0A2W7QU63</accession>
<dbReference type="GO" id="GO:0004536">
    <property type="term" value="F:DNA nuclease activity"/>
    <property type="evidence" value="ECO:0007669"/>
    <property type="project" value="InterPro"/>
</dbReference>
<evidence type="ECO:0000313" key="6">
    <source>
        <dbReference type="EMBL" id="PZX52123.1"/>
    </source>
</evidence>
<keyword evidence="3 6" id="KW-0378">Hydrolase</keyword>
<sequence>MKHNFLRVLLITIFLAISSCTSTSDKTETQVNQLSSAIVTVHKELITRNVEYDDSMSEELTIATWNIQDLGRTKDAEEITKIAQIIRHIDLVAIQEVVAKDPAGAQAVAKIVDELNRMGAQWDYRISDPTNSPSPYISERYAFLWKTSKVKLLTSAYLDSELEEVCDREPFIGKFQLTKGKEPFYVINFHSRRFNQQPEEEIIHFKNYPERLKTDRVFIVGDFNIDENHQVWDNLYRLGYNSALKGTATTLKTKCVEHNYLNHSIDNIYYSTNSAQLAQSGALDFVGTCENLEAARGISDHLPVFGRFKFK</sequence>
<dbReference type="Proteomes" id="UP000321927">
    <property type="component" value="Unassembled WGS sequence"/>
</dbReference>
<dbReference type="PROSITE" id="PS51257">
    <property type="entry name" value="PROKAR_LIPOPROTEIN"/>
    <property type="match status" value="1"/>
</dbReference>
<keyword evidence="4" id="KW-0732">Signal</keyword>
<gene>
    <name evidence="7" type="ORF">ESW18_17755</name>
    <name evidence="6" type="ORF">LV84_03532</name>
</gene>
<dbReference type="EMBL" id="VORV01000015">
    <property type="protein sequence ID" value="TXD76114.1"/>
    <property type="molecule type" value="Genomic_DNA"/>
</dbReference>
<evidence type="ECO:0000313" key="7">
    <source>
        <dbReference type="EMBL" id="TXD76114.1"/>
    </source>
</evidence>
<dbReference type="SMART" id="SM00476">
    <property type="entry name" value="DNaseIc"/>
    <property type="match status" value="1"/>
</dbReference>
<proteinExistence type="inferred from homology"/>
<dbReference type="EMBL" id="QKZU01000016">
    <property type="protein sequence ID" value="PZX52123.1"/>
    <property type="molecule type" value="Genomic_DNA"/>
</dbReference>
<dbReference type="GO" id="GO:0006308">
    <property type="term" value="P:DNA catabolic process"/>
    <property type="evidence" value="ECO:0007669"/>
    <property type="project" value="InterPro"/>
</dbReference>
<feature type="chain" id="PRO_5015969667" evidence="4">
    <location>
        <begin position="25"/>
        <end position="311"/>
    </location>
</feature>
<feature type="signal peptide" evidence="4">
    <location>
        <begin position="1"/>
        <end position="24"/>
    </location>
</feature>
<dbReference type="AlphaFoldDB" id="A0A2W7QU63"/>
<dbReference type="Pfam" id="PF03372">
    <property type="entry name" value="Exo_endo_phos"/>
    <property type="match status" value="1"/>
</dbReference>
<keyword evidence="6" id="KW-0269">Exonuclease</keyword>
<dbReference type="InterPro" id="IPR005135">
    <property type="entry name" value="Endo/exonuclease/phosphatase"/>
</dbReference>
<dbReference type="CDD" id="cd10283">
    <property type="entry name" value="MnuA_DNase1-like"/>
    <property type="match status" value="1"/>
</dbReference>
<keyword evidence="9" id="KW-1185">Reference proteome</keyword>
<organism evidence="6 8">
    <name type="scientific">Algoriphagus ratkowskyi</name>
    <dbReference type="NCBI Taxonomy" id="57028"/>
    <lineage>
        <taxon>Bacteria</taxon>
        <taxon>Pseudomonadati</taxon>
        <taxon>Bacteroidota</taxon>
        <taxon>Cytophagia</taxon>
        <taxon>Cytophagales</taxon>
        <taxon>Cyclobacteriaceae</taxon>
        <taxon>Algoriphagus</taxon>
    </lineage>
</organism>
<name>A0A2W7QU63_9BACT</name>
<keyword evidence="6" id="KW-0255">Endonuclease</keyword>
<evidence type="ECO:0000256" key="2">
    <source>
        <dbReference type="ARBA" id="ARBA00022722"/>
    </source>
</evidence>
<feature type="domain" description="Endonuclease/exonuclease/phosphatase" evidence="5">
    <location>
        <begin position="63"/>
        <end position="301"/>
    </location>
</feature>
<dbReference type="Proteomes" id="UP000249115">
    <property type="component" value="Unassembled WGS sequence"/>
</dbReference>
<evidence type="ECO:0000313" key="9">
    <source>
        <dbReference type="Proteomes" id="UP000321927"/>
    </source>
</evidence>
<dbReference type="RefSeq" id="WP_086502794.1">
    <property type="nucleotide sequence ID" value="NZ_MSSV01000020.1"/>
</dbReference>
<dbReference type="InterPro" id="IPR016202">
    <property type="entry name" value="DNase_I"/>
</dbReference>
<evidence type="ECO:0000259" key="5">
    <source>
        <dbReference type="Pfam" id="PF03372"/>
    </source>
</evidence>
<dbReference type="PANTHER" id="PTHR11371:SF31">
    <property type="entry name" value="EXTRACELLULAR NUCLEASE"/>
    <property type="match status" value="1"/>
</dbReference>
<reference evidence="6 8" key="1">
    <citation type="submission" date="2018-06" db="EMBL/GenBank/DDBJ databases">
        <title>Genomic Encyclopedia of Archaeal and Bacterial Type Strains, Phase II (KMG-II): from individual species to whole genera.</title>
        <authorList>
            <person name="Goeker M."/>
        </authorList>
    </citation>
    <scope>NUCLEOTIDE SEQUENCE [LARGE SCALE GENOMIC DNA]</scope>
    <source>
        <strain evidence="6 8">DSM 22686</strain>
    </source>
</reference>
<dbReference type="Gene3D" id="3.60.10.10">
    <property type="entry name" value="Endonuclease/exonuclease/phosphatase"/>
    <property type="match status" value="1"/>
</dbReference>
<reference evidence="7 9" key="2">
    <citation type="submission" date="2019-08" db="EMBL/GenBank/DDBJ databases">
        <title>Genome of Algoriphagus ratkowskyi IC026.</title>
        <authorList>
            <person name="Bowman J.P."/>
        </authorList>
    </citation>
    <scope>NUCLEOTIDE SEQUENCE [LARGE SCALE GENOMIC DNA]</scope>
    <source>
        <strain evidence="7 9">IC026</strain>
    </source>
</reference>
<dbReference type="InterPro" id="IPR036691">
    <property type="entry name" value="Endo/exonu/phosph_ase_sf"/>
</dbReference>
<evidence type="ECO:0000256" key="3">
    <source>
        <dbReference type="ARBA" id="ARBA00022801"/>
    </source>
</evidence>
<dbReference type="PANTHER" id="PTHR11371">
    <property type="entry name" value="DEOXYRIBONUCLEASE"/>
    <property type="match status" value="1"/>
</dbReference>
<dbReference type="GO" id="GO:0004527">
    <property type="term" value="F:exonuclease activity"/>
    <property type="evidence" value="ECO:0007669"/>
    <property type="project" value="UniProtKB-KW"/>
</dbReference>
<dbReference type="GO" id="GO:0004519">
    <property type="term" value="F:endonuclease activity"/>
    <property type="evidence" value="ECO:0007669"/>
    <property type="project" value="UniProtKB-KW"/>
</dbReference>
<dbReference type="OrthoDB" id="5500612at2"/>
<comment type="similarity">
    <text evidence="1">Belongs to the DNase I family.</text>
</comment>
<comment type="caution">
    <text evidence="6">The sequence shown here is derived from an EMBL/GenBank/DDBJ whole genome shotgun (WGS) entry which is preliminary data.</text>
</comment>
<evidence type="ECO:0000256" key="4">
    <source>
        <dbReference type="SAM" id="SignalP"/>
    </source>
</evidence>